<evidence type="ECO:0000256" key="1">
    <source>
        <dbReference type="SAM" id="Phobius"/>
    </source>
</evidence>
<organism evidence="2 3">
    <name type="scientific">Bacillus carboniphilus</name>
    <dbReference type="NCBI Taxonomy" id="86663"/>
    <lineage>
        <taxon>Bacteria</taxon>
        <taxon>Bacillati</taxon>
        <taxon>Bacillota</taxon>
        <taxon>Bacilli</taxon>
        <taxon>Bacillales</taxon>
        <taxon>Bacillaceae</taxon>
        <taxon>Bacillus</taxon>
    </lineage>
</organism>
<keyword evidence="3" id="KW-1185">Reference proteome</keyword>
<reference evidence="3" key="1">
    <citation type="journal article" date="2019" name="Int. J. Syst. Evol. Microbiol.">
        <title>The Global Catalogue of Microorganisms (GCM) 10K type strain sequencing project: providing services to taxonomists for standard genome sequencing and annotation.</title>
        <authorList>
            <consortium name="The Broad Institute Genomics Platform"/>
            <consortium name="The Broad Institute Genome Sequencing Center for Infectious Disease"/>
            <person name="Wu L."/>
            <person name="Ma J."/>
        </authorList>
    </citation>
    <scope>NUCLEOTIDE SEQUENCE [LARGE SCALE GENOMIC DNA]</scope>
    <source>
        <strain evidence="3">JCM 9731</strain>
    </source>
</reference>
<feature type="transmembrane region" description="Helical" evidence="1">
    <location>
        <begin position="44"/>
        <end position="66"/>
    </location>
</feature>
<evidence type="ECO:0000313" key="2">
    <source>
        <dbReference type="EMBL" id="GAA0340804.1"/>
    </source>
</evidence>
<proteinExistence type="predicted"/>
<keyword evidence="1" id="KW-0812">Transmembrane</keyword>
<sequence length="84" mass="9539">MKKQMKDLQGKVEDYQRFAYILLAVSGFFYFGAVIPTIQKTEFVLTLLMVGTLVMIVAATASLLYAKRCKSTLLQLEEEQNINN</sequence>
<comment type="caution">
    <text evidence="2">The sequence shown here is derived from an EMBL/GenBank/DDBJ whole genome shotgun (WGS) entry which is preliminary data.</text>
</comment>
<keyword evidence="1" id="KW-1133">Transmembrane helix</keyword>
<gene>
    <name evidence="2" type="ORF">GCM10008967_33890</name>
</gene>
<keyword evidence="1" id="KW-0472">Membrane</keyword>
<evidence type="ECO:0000313" key="3">
    <source>
        <dbReference type="Proteomes" id="UP001500782"/>
    </source>
</evidence>
<accession>A0ABP3GAT0</accession>
<protein>
    <recommendedName>
        <fullName evidence="4">YrhC-like protein</fullName>
    </recommendedName>
</protein>
<dbReference type="InterPro" id="IPR025418">
    <property type="entry name" value="YrhC-like"/>
</dbReference>
<evidence type="ECO:0008006" key="4">
    <source>
        <dbReference type="Google" id="ProtNLM"/>
    </source>
</evidence>
<dbReference type="Pfam" id="PF14143">
    <property type="entry name" value="YrhC"/>
    <property type="match status" value="1"/>
</dbReference>
<dbReference type="Proteomes" id="UP001500782">
    <property type="component" value="Unassembled WGS sequence"/>
</dbReference>
<name>A0ABP3GAT0_9BACI</name>
<dbReference type="EMBL" id="BAAADJ010000059">
    <property type="protein sequence ID" value="GAA0340804.1"/>
    <property type="molecule type" value="Genomic_DNA"/>
</dbReference>
<feature type="transmembrane region" description="Helical" evidence="1">
    <location>
        <begin position="20"/>
        <end position="38"/>
    </location>
</feature>
<dbReference type="RefSeq" id="WP_343801629.1">
    <property type="nucleotide sequence ID" value="NZ_BAAADJ010000059.1"/>
</dbReference>